<dbReference type="SUPFAM" id="SSF56300">
    <property type="entry name" value="Metallo-dependent phosphatases"/>
    <property type="match status" value="1"/>
</dbReference>
<feature type="domain" description="Calcineurin-like phosphoesterase" evidence="1">
    <location>
        <begin position="38"/>
        <end position="134"/>
    </location>
</feature>
<dbReference type="Proteomes" id="UP000266441">
    <property type="component" value="Unassembled WGS sequence"/>
</dbReference>
<protein>
    <submittedName>
        <fullName evidence="2">Metallophosphatase</fullName>
    </submittedName>
</protein>
<keyword evidence="3" id="KW-1185">Reference proteome</keyword>
<comment type="caution">
    <text evidence="2">The sequence shown here is derived from an EMBL/GenBank/DDBJ whole genome shotgun (WGS) entry which is preliminary data.</text>
</comment>
<dbReference type="Gene3D" id="3.60.21.10">
    <property type="match status" value="1"/>
</dbReference>
<dbReference type="InterPro" id="IPR029052">
    <property type="entry name" value="Metallo-depent_PP-like"/>
</dbReference>
<dbReference type="RefSeq" id="WP_119351075.1">
    <property type="nucleotide sequence ID" value="NZ_JBFHKJ010000064.1"/>
</dbReference>
<evidence type="ECO:0000313" key="3">
    <source>
        <dbReference type="Proteomes" id="UP000266441"/>
    </source>
</evidence>
<reference evidence="2 3" key="1">
    <citation type="journal article" date="2015" name="Int. J. Syst. Evol. Microbiol.">
        <title>Mariniphaga sediminis sp. nov., isolated from coastal sediment.</title>
        <authorList>
            <person name="Wang F.Q."/>
            <person name="Shen Q.Y."/>
            <person name="Chen G.J."/>
            <person name="Du Z.J."/>
        </authorList>
    </citation>
    <scope>NUCLEOTIDE SEQUENCE [LARGE SCALE GENOMIC DNA]</scope>
    <source>
        <strain evidence="2 3">SY21</strain>
    </source>
</reference>
<organism evidence="2 3">
    <name type="scientific">Mariniphaga sediminis</name>
    <dbReference type="NCBI Taxonomy" id="1628158"/>
    <lineage>
        <taxon>Bacteria</taxon>
        <taxon>Pseudomonadati</taxon>
        <taxon>Bacteroidota</taxon>
        <taxon>Bacteroidia</taxon>
        <taxon>Marinilabiliales</taxon>
        <taxon>Prolixibacteraceae</taxon>
        <taxon>Mariniphaga</taxon>
    </lineage>
</organism>
<dbReference type="PIRSF" id="PIRSF030250">
    <property type="entry name" value="Ptase_At2g46880"/>
    <property type="match status" value="1"/>
</dbReference>
<dbReference type="GO" id="GO:0016788">
    <property type="term" value="F:hydrolase activity, acting on ester bonds"/>
    <property type="evidence" value="ECO:0007669"/>
    <property type="project" value="TreeGrafter"/>
</dbReference>
<dbReference type="PANTHER" id="PTHR32440">
    <property type="entry name" value="PHOSPHATASE DCR2-RELATED-RELATED"/>
    <property type="match status" value="1"/>
</dbReference>
<dbReference type="GO" id="GO:0005737">
    <property type="term" value="C:cytoplasm"/>
    <property type="evidence" value="ECO:0007669"/>
    <property type="project" value="TreeGrafter"/>
</dbReference>
<proteinExistence type="predicted"/>
<sequence>MKKTIGLFGAIMIMFSLLSWGQDIMSTPVLRFNEDGKFKIVQFTDIHYQYNSYRSDSALVLMKTVLEREKPDLVVLTGDIVCTTNTTLAWLDLSKVLIDAKVPWAAVLGNHDAEFKYNTTKEQIFETMVGLPYNLTQGGPEDVSGEGNYVLEVKSSTSNKNAALFYFFDSQMGFHPKGNMGSYEWINFDQIAWYREQSRDYSMKNGVSPYPALAFFHIPLPEYKEVIGKSTTVGLQKETVCSPDLNSGMYTAMLECKDVMGTFVGHDHNNNYIGCLRDICLAYGNVTGRQCYGDIGRGARVIELYEGERKFDTWILKLYDCDRDKDIWTPTYDYEKKFFVTYPDSFIEK</sequence>
<dbReference type="OrthoDB" id="9816081at2"/>
<dbReference type="PANTHER" id="PTHR32440:SF11">
    <property type="entry name" value="METALLOPHOSPHOESTERASE DOMAIN-CONTAINING PROTEIN"/>
    <property type="match status" value="1"/>
</dbReference>
<dbReference type="EMBL" id="QWET01000014">
    <property type="protein sequence ID" value="RIH64014.1"/>
    <property type="molecule type" value="Genomic_DNA"/>
</dbReference>
<dbReference type="CDD" id="cd07383">
    <property type="entry name" value="MPP_Dcr2"/>
    <property type="match status" value="1"/>
</dbReference>
<dbReference type="InterPro" id="IPR011230">
    <property type="entry name" value="PAP14/16/28/29"/>
</dbReference>
<gene>
    <name evidence="2" type="ORF">D1164_16920</name>
</gene>
<dbReference type="InterPro" id="IPR004843">
    <property type="entry name" value="Calcineurin-like_PHP"/>
</dbReference>
<accession>A0A399CWD3</accession>
<evidence type="ECO:0000259" key="1">
    <source>
        <dbReference type="Pfam" id="PF00149"/>
    </source>
</evidence>
<dbReference type="AlphaFoldDB" id="A0A399CWD3"/>
<name>A0A399CWD3_9BACT</name>
<dbReference type="Pfam" id="PF00149">
    <property type="entry name" value="Metallophos"/>
    <property type="match status" value="1"/>
</dbReference>
<evidence type="ECO:0000313" key="2">
    <source>
        <dbReference type="EMBL" id="RIH64014.1"/>
    </source>
</evidence>